<evidence type="ECO:0000259" key="2">
    <source>
        <dbReference type="PROSITE" id="PS51502"/>
    </source>
</evidence>
<dbReference type="InterPro" id="IPR044662">
    <property type="entry name" value="HS1/DABB1-like"/>
</dbReference>
<proteinExistence type="predicted"/>
<dbReference type="SMART" id="SM00886">
    <property type="entry name" value="Dabb"/>
    <property type="match status" value="1"/>
</dbReference>
<dbReference type="InterPro" id="IPR013097">
    <property type="entry name" value="Dabb"/>
</dbReference>
<comment type="caution">
    <text evidence="3">The sequence shown here is derived from an EMBL/GenBank/DDBJ whole genome shotgun (WGS) entry which is preliminary data.</text>
</comment>
<gene>
    <name evidence="3" type="ORF">Ae201684_008550</name>
</gene>
<dbReference type="SUPFAM" id="SSF54909">
    <property type="entry name" value="Dimeric alpha+beta barrel"/>
    <property type="match status" value="1"/>
</dbReference>
<dbReference type="PROSITE" id="PS51502">
    <property type="entry name" value="S_R_A_B_BARREL"/>
    <property type="match status" value="1"/>
</dbReference>
<name>A0A6G0X4W6_9STRA</name>
<dbReference type="OrthoDB" id="42919at2759"/>
<dbReference type="AlphaFoldDB" id="A0A6G0X4W6"/>
<dbReference type="Gene3D" id="3.30.70.100">
    <property type="match status" value="1"/>
</dbReference>
<dbReference type="EMBL" id="VJMJ01000103">
    <property type="protein sequence ID" value="KAF0734888.1"/>
    <property type="molecule type" value="Genomic_DNA"/>
</dbReference>
<reference evidence="3 4" key="1">
    <citation type="submission" date="2019-07" db="EMBL/GenBank/DDBJ databases">
        <title>Genomics analysis of Aphanomyces spp. identifies a new class of oomycete effector associated with host adaptation.</title>
        <authorList>
            <person name="Gaulin E."/>
        </authorList>
    </citation>
    <scope>NUCLEOTIDE SEQUENCE [LARGE SCALE GENOMIC DNA]</scope>
    <source>
        <strain evidence="3 4">ATCC 201684</strain>
    </source>
</reference>
<protein>
    <recommendedName>
        <fullName evidence="2">Stress-response A/B barrel domain-containing protein</fullName>
    </recommendedName>
</protein>
<dbReference type="InterPro" id="IPR011008">
    <property type="entry name" value="Dimeric_a/b-barrel"/>
</dbReference>
<evidence type="ECO:0000313" key="4">
    <source>
        <dbReference type="Proteomes" id="UP000481153"/>
    </source>
</evidence>
<comment type="subunit">
    <text evidence="1">Homodimer.</text>
</comment>
<keyword evidence="4" id="KW-1185">Reference proteome</keyword>
<evidence type="ECO:0000256" key="1">
    <source>
        <dbReference type="ARBA" id="ARBA00011738"/>
    </source>
</evidence>
<accession>A0A6G0X4W6</accession>
<dbReference type="PANTHER" id="PTHR33178:SF10">
    <property type="entry name" value="STRESS-RESPONSE A_B BARREL DOMAIN-CONTAINING PROTEIN"/>
    <property type="match status" value="1"/>
</dbReference>
<evidence type="ECO:0000313" key="3">
    <source>
        <dbReference type="EMBL" id="KAF0734888.1"/>
    </source>
</evidence>
<dbReference type="VEuPathDB" id="FungiDB:AeMF1_020339"/>
<dbReference type="Proteomes" id="UP000481153">
    <property type="component" value="Unassembled WGS sequence"/>
</dbReference>
<feature type="domain" description="Stress-response A/B barrel" evidence="2">
    <location>
        <begin position="2"/>
        <end position="95"/>
    </location>
</feature>
<dbReference type="PANTHER" id="PTHR33178">
    <property type="match status" value="1"/>
</dbReference>
<sequence>MVEHIVLVKWKATADPAKIAEVQEATIALKDKIPGIIDVAFGEDFTKARSLGFTHGLVMRMDKKETVKVYEQHPEHIKVLKKMIPLAEKFLTIDFESPRHVSRL</sequence>
<organism evidence="3 4">
    <name type="scientific">Aphanomyces euteiches</name>
    <dbReference type="NCBI Taxonomy" id="100861"/>
    <lineage>
        <taxon>Eukaryota</taxon>
        <taxon>Sar</taxon>
        <taxon>Stramenopiles</taxon>
        <taxon>Oomycota</taxon>
        <taxon>Saprolegniomycetes</taxon>
        <taxon>Saprolegniales</taxon>
        <taxon>Verrucalvaceae</taxon>
        <taxon>Aphanomyces</taxon>
    </lineage>
</organism>
<dbReference type="Pfam" id="PF07876">
    <property type="entry name" value="Dabb"/>
    <property type="match status" value="1"/>
</dbReference>